<dbReference type="AlphaFoldDB" id="A0A292Q766"/>
<evidence type="ECO:0000313" key="3">
    <source>
        <dbReference type="Proteomes" id="UP001412239"/>
    </source>
</evidence>
<keyword evidence="3" id="KW-1185">Reference proteome</keyword>
<feature type="region of interest" description="Disordered" evidence="1">
    <location>
        <begin position="1"/>
        <end position="33"/>
    </location>
</feature>
<sequence>DRPNHSKEQTSGQTDGGSTATTIRIKPAHDQSTRVLYHTTPAQYRSIAATTPSRPSNQNSLKTNTVINSNPVDTLLDPSIKKLQPHLTNLTHPVSQSTSPDVRLLVQYKYSSMSVGGGEGKNYICQSVSRLPSPPVPT</sequence>
<organism evidence="2 3">
    <name type="scientific">Tuber aestivum</name>
    <name type="common">summer truffle</name>
    <dbReference type="NCBI Taxonomy" id="59557"/>
    <lineage>
        <taxon>Eukaryota</taxon>
        <taxon>Fungi</taxon>
        <taxon>Dikarya</taxon>
        <taxon>Ascomycota</taxon>
        <taxon>Pezizomycotina</taxon>
        <taxon>Pezizomycetes</taxon>
        <taxon>Pezizales</taxon>
        <taxon>Tuberaceae</taxon>
        <taxon>Tuber</taxon>
    </lineage>
</organism>
<feature type="non-terminal residue" evidence="2">
    <location>
        <position position="1"/>
    </location>
</feature>
<evidence type="ECO:0000256" key="1">
    <source>
        <dbReference type="SAM" id="MobiDB-lite"/>
    </source>
</evidence>
<proteinExistence type="predicted"/>
<evidence type="ECO:0000313" key="2">
    <source>
        <dbReference type="EMBL" id="CUS15254.1"/>
    </source>
</evidence>
<name>A0A292Q766_9PEZI</name>
<reference evidence="2" key="1">
    <citation type="submission" date="2015-10" db="EMBL/GenBank/DDBJ databases">
        <authorList>
            <person name="Regsiter A."/>
            <person name="william w."/>
        </authorList>
    </citation>
    <scope>NUCLEOTIDE SEQUENCE</scope>
    <source>
        <strain evidence="2">Montdore</strain>
    </source>
</reference>
<dbReference type="EMBL" id="LN890948">
    <property type="protein sequence ID" value="CUS15254.1"/>
    <property type="molecule type" value="Genomic_DNA"/>
</dbReference>
<protein>
    <submittedName>
        <fullName evidence="2">Uncharacterized protein</fullName>
    </submittedName>
</protein>
<feature type="region of interest" description="Disordered" evidence="1">
    <location>
        <begin position="48"/>
        <end position="72"/>
    </location>
</feature>
<gene>
    <name evidence="2" type="ORF">GSTUAT00000511001</name>
</gene>
<feature type="compositionally biased region" description="Polar residues" evidence="1">
    <location>
        <begin position="9"/>
        <end position="22"/>
    </location>
</feature>
<dbReference type="Proteomes" id="UP001412239">
    <property type="component" value="Unassembled WGS sequence"/>
</dbReference>
<accession>A0A292Q766</accession>